<keyword evidence="9" id="KW-0472">Membrane</keyword>
<dbReference type="Gene3D" id="2.40.170.20">
    <property type="entry name" value="TonB-dependent receptor, beta-barrel domain"/>
    <property type="match status" value="1"/>
</dbReference>
<dbReference type="InterPro" id="IPR036942">
    <property type="entry name" value="Beta-barrel_TonB_sf"/>
</dbReference>
<dbReference type="Gene3D" id="2.170.130.10">
    <property type="entry name" value="TonB-dependent receptor, plug domain"/>
    <property type="match status" value="1"/>
</dbReference>
<keyword evidence="4" id="KW-0812">Transmembrane</keyword>
<dbReference type="GO" id="GO:0009279">
    <property type="term" value="C:cell outer membrane"/>
    <property type="evidence" value="ECO:0007669"/>
    <property type="project" value="UniProtKB-SubCell"/>
</dbReference>
<evidence type="ECO:0000256" key="1">
    <source>
        <dbReference type="ARBA" id="ARBA00004571"/>
    </source>
</evidence>
<dbReference type="SUPFAM" id="SSF56935">
    <property type="entry name" value="Porins"/>
    <property type="match status" value="1"/>
</dbReference>
<organism evidence="13">
    <name type="scientific">marine metagenome</name>
    <dbReference type="NCBI Taxonomy" id="408172"/>
    <lineage>
        <taxon>unclassified sequences</taxon>
        <taxon>metagenomes</taxon>
        <taxon>ecological metagenomes</taxon>
    </lineage>
</organism>
<name>A0A381VEG7_9ZZZZ</name>
<reference evidence="13" key="1">
    <citation type="submission" date="2018-05" db="EMBL/GenBank/DDBJ databases">
        <authorList>
            <person name="Lanie J.A."/>
            <person name="Ng W.-L."/>
            <person name="Kazmierczak K.M."/>
            <person name="Andrzejewski T.M."/>
            <person name="Davidsen T.M."/>
            <person name="Wayne K.J."/>
            <person name="Tettelin H."/>
            <person name="Glass J.I."/>
            <person name="Rusch D."/>
            <person name="Podicherti R."/>
            <person name="Tsui H.-C.T."/>
            <person name="Winkler M.E."/>
        </authorList>
    </citation>
    <scope>NUCLEOTIDE SEQUENCE</scope>
</reference>
<gene>
    <name evidence="13" type="ORF">METZ01_LOCUS91610</name>
</gene>
<protein>
    <recommendedName>
        <fullName evidence="14">TonB-dependent receptor plug domain-containing protein</fullName>
    </recommendedName>
</protein>
<keyword evidence="6" id="KW-0408">Iron</keyword>
<evidence type="ECO:0000256" key="7">
    <source>
        <dbReference type="ARBA" id="ARBA00023065"/>
    </source>
</evidence>
<evidence type="ECO:0000313" key="13">
    <source>
        <dbReference type="EMBL" id="SVA38756.1"/>
    </source>
</evidence>
<dbReference type="InterPro" id="IPR000531">
    <property type="entry name" value="Beta-barrel_TonB"/>
</dbReference>
<keyword evidence="8" id="KW-0798">TonB box</keyword>
<dbReference type="EMBL" id="UINC01008619">
    <property type="protein sequence ID" value="SVA38756.1"/>
    <property type="molecule type" value="Genomic_DNA"/>
</dbReference>
<evidence type="ECO:0000256" key="2">
    <source>
        <dbReference type="ARBA" id="ARBA00022448"/>
    </source>
</evidence>
<evidence type="ECO:0000256" key="10">
    <source>
        <dbReference type="ARBA" id="ARBA00023237"/>
    </source>
</evidence>
<keyword evidence="7" id="KW-0406">Ion transport</keyword>
<dbReference type="InterPro" id="IPR037066">
    <property type="entry name" value="Plug_dom_sf"/>
</dbReference>
<accession>A0A381VEG7</accession>
<keyword evidence="5" id="KW-0732">Signal</keyword>
<evidence type="ECO:0000256" key="8">
    <source>
        <dbReference type="ARBA" id="ARBA00023077"/>
    </source>
</evidence>
<evidence type="ECO:0000256" key="5">
    <source>
        <dbReference type="ARBA" id="ARBA00022729"/>
    </source>
</evidence>
<dbReference type="InterPro" id="IPR039426">
    <property type="entry name" value="TonB-dep_rcpt-like"/>
</dbReference>
<evidence type="ECO:0000259" key="12">
    <source>
        <dbReference type="Pfam" id="PF07715"/>
    </source>
</evidence>
<feature type="domain" description="TonB-dependent receptor plug" evidence="12">
    <location>
        <begin position="89"/>
        <end position="198"/>
    </location>
</feature>
<sequence>MSTWKQNLTTKAIQRIELASYKGYIWYLQMESVKVIVFSVKKIFSSVIILISVSWGLQSETEDTEADTLRFELRPVTVTASRLDGADLNVPVAVSVLSRYRIQGGQQQLVLNEALAAIPGLYTMNSENFAQDLRVSIRGFGARAAFGIRGIKILVDGIPESTPDGQAQVDNIDLGFINRAEVLRGPVSALYGNASGGVISFSSSEPPISSYMDGRLSTGDFGFQQIQLKAGQQRGPISYVMNFSRNQADGFREHSAMKNSVVNGKLRWEIDPNLNFTFLTNYAESPLANDPGALTKDQVAENRSSARDRNVQYNSGESVSQFRIALVAEKKFAPHQTLQARVYFTTRDFENRLPFENGGQVQFNRLFSGSSIIYFSSGLILGIPYRLSAGMDLEDQQDDRQRFDNLEGVRGDKVLDQLEKFRSIGAFIEEELSINKVTKVTVGGRFDGIDIDAQDAYLEDGDASSGRTFTAMSPLLGVVHTLSTGINVYSNIATSFETPTLNELSNNPEGGGGFNADLRPQLATNYEIGIKGLFKKRLKYEMALFKIDLNDELVQYELNDFPGRTFYRNAGSSKRAGIEIGLTSFIGKGLTGSTVYTFSDFTYLDFKTVDAVHDGKMLPGIPKQFGYGELSYVHSSGFYFKLQARFSGELYADDANKVKEQPYSVMNIRVGYQKRFSGWLFEPFAGINNLFDKKYNSNVRLNAWGGRYFEPASGFHIYGGVRVRIGS</sequence>
<dbReference type="Pfam" id="PF07715">
    <property type="entry name" value="Plug"/>
    <property type="match status" value="1"/>
</dbReference>
<dbReference type="PROSITE" id="PS52016">
    <property type="entry name" value="TONB_DEPENDENT_REC_3"/>
    <property type="match status" value="1"/>
</dbReference>
<feature type="domain" description="TonB-dependent receptor-like beta-barrel" evidence="11">
    <location>
        <begin position="263"/>
        <end position="690"/>
    </location>
</feature>
<comment type="subcellular location">
    <subcellularLocation>
        <location evidence="1">Cell outer membrane</location>
        <topology evidence="1">Multi-pass membrane protein</topology>
    </subcellularLocation>
</comment>
<evidence type="ECO:0000256" key="6">
    <source>
        <dbReference type="ARBA" id="ARBA00023004"/>
    </source>
</evidence>
<dbReference type="GO" id="GO:0015344">
    <property type="term" value="F:siderophore uptake transmembrane transporter activity"/>
    <property type="evidence" value="ECO:0007669"/>
    <property type="project" value="TreeGrafter"/>
</dbReference>
<dbReference type="InterPro" id="IPR012910">
    <property type="entry name" value="Plug_dom"/>
</dbReference>
<evidence type="ECO:0000256" key="9">
    <source>
        <dbReference type="ARBA" id="ARBA00023136"/>
    </source>
</evidence>
<proteinExistence type="predicted"/>
<evidence type="ECO:0000259" key="11">
    <source>
        <dbReference type="Pfam" id="PF00593"/>
    </source>
</evidence>
<keyword evidence="3" id="KW-0410">Iron transport</keyword>
<dbReference type="Pfam" id="PF00593">
    <property type="entry name" value="TonB_dep_Rec_b-barrel"/>
    <property type="match status" value="1"/>
</dbReference>
<evidence type="ECO:0008006" key="14">
    <source>
        <dbReference type="Google" id="ProtNLM"/>
    </source>
</evidence>
<dbReference type="CDD" id="cd01347">
    <property type="entry name" value="ligand_gated_channel"/>
    <property type="match status" value="1"/>
</dbReference>
<dbReference type="PANTHER" id="PTHR32552:SF68">
    <property type="entry name" value="FERRICHROME OUTER MEMBRANE TRANSPORTER_PHAGE RECEPTOR"/>
    <property type="match status" value="1"/>
</dbReference>
<keyword evidence="2" id="KW-0813">Transport</keyword>
<evidence type="ECO:0000256" key="3">
    <source>
        <dbReference type="ARBA" id="ARBA00022496"/>
    </source>
</evidence>
<evidence type="ECO:0000256" key="4">
    <source>
        <dbReference type="ARBA" id="ARBA00022692"/>
    </source>
</evidence>
<keyword evidence="10" id="KW-0998">Cell outer membrane</keyword>
<dbReference type="PANTHER" id="PTHR32552">
    <property type="entry name" value="FERRICHROME IRON RECEPTOR-RELATED"/>
    <property type="match status" value="1"/>
</dbReference>
<dbReference type="AlphaFoldDB" id="A0A381VEG7"/>